<evidence type="ECO:0000313" key="1">
    <source>
        <dbReference type="EMBL" id="MCI79328.1"/>
    </source>
</evidence>
<dbReference type="EMBL" id="LXQA010971344">
    <property type="protein sequence ID" value="MCI79328.1"/>
    <property type="molecule type" value="Genomic_DNA"/>
</dbReference>
<dbReference type="AlphaFoldDB" id="A0A392UTH3"/>
<name>A0A392UTH3_9FABA</name>
<dbReference type="Proteomes" id="UP000265520">
    <property type="component" value="Unassembled WGS sequence"/>
</dbReference>
<reference evidence="1 2" key="1">
    <citation type="journal article" date="2018" name="Front. Plant Sci.">
        <title>Red Clover (Trifolium pratense) and Zigzag Clover (T. medium) - A Picture of Genomic Similarities and Differences.</title>
        <authorList>
            <person name="Dluhosova J."/>
            <person name="Istvanek J."/>
            <person name="Nedelnik J."/>
            <person name="Repkova J."/>
        </authorList>
    </citation>
    <scope>NUCLEOTIDE SEQUENCE [LARGE SCALE GENOMIC DNA]</scope>
    <source>
        <strain evidence="2">cv. 10/8</strain>
        <tissue evidence="1">Leaf</tissue>
    </source>
</reference>
<accession>A0A392UTH3</accession>
<keyword evidence="2" id="KW-1185">Reference proteome</keyword>
<feature type="non-terminal residue" evidence="1">
    <location>
        <position position="1"/>
    </location>
</feature>
<organism evidence="1 2">
    <name type="scientific">Trifolium medium</name>
    <dbReference type="NCBI Taxonomy" id="97028"/>
    <lineage>
        <taxon>Eukaryota</taxon>
        <taxon>Viridiplantae</taxon>
        <taxon>Streptophyta</taxon>
        <taxon>Embryophyta</taxon>
        <taxon>Tracheophyta</taxon>
        <taxon>Spermatophyta</taxon>
        <taxon>Magnoliopsida</taxon>
        <taxon>eudicotyledons</taxon>
        <taxon>Gunneridae</taxon>
        <taxon>Pentapetalae</taxon>
        <taxon>rosids</taxon>
        <taxon>fabids</taxon>
        <taxon>Fabales</taxon>
        <taxon>Fabaceae</taxon>
        <taxon>Papilionoideae</taxon>
        <taxon>50 kb inversion clade</taxon>
        <taxon>NPAAA clade</taxon>
        <taxon>Hologalegina</taxon>
        <taxon>IRL clade</taxon>
        <taxon>Trifolieae</taxon>
        <taxon>Trifolium</taxon>
    </lineage>
</organism>
<evidence type="ECO:0000313" key="2">
    <source>
        <dbReference type="Proteomes" id="UP000265520"/>
    </source>
</evidence>
<proteinExistence type="predicted"/>
<sequence>VLNLIRPPILIPSLKRWKPRIKRSRWKLLPISHCLRIQRPLSVVVDIGHPEMSVDIQVVEERRELMLGV</sequence>
<protein>
    <submittedName>
        <fullName evidence="1">Uncharacterized protein</fullName>
    </submittedName>
</protein>
<comment type="caution">
    <text evidence="1">The sequence shown here is derived from an EMBL/GenBank/DDBJ whole genome shotgun (WGS) entry which is preliminary data.</text>
</comment>